<dbReference type="PANTHER" id="PTHR10302">
    <property type="entry name" value="SINGLE-STRANDED DNA-BINDING PROTEIN"/>
    <property type="match status" value="1"/>
</dbReference>
<comment type="caution">
    <text evidence="4">The sequence shown here is derived from an EMBL/GenBank/DDBJ whole genome shotgun (WGS) entry which is preliminary data.</text>
</comment>
<dbReference type="InterPro" id="IPR012340">
    <property type="entry name" value="NA-bd_OB-fold"/>
</dbReference>
<dbReference type="CDD" id="cd04496">
    <property type="entry name" value="SSB_OBF"/>
    <property type="match status" value="1"/>
</dbReference>
<keyword evidence="5" id="KW-1185">Reference proteome</keyword>
<evidence type="ECO:0000256" key="1">
    <source>
        <dbReference type="ARBA" id="ARBA00023125"/>
    </source>
</evidence>
<dbReference type="PANTHER" id="PTHR10302:SF0">
    <property type="entry name" value="SINGLE-STRANDED DNA-BINDING PROTEIN, MITOCHONDRIAL"/>
    <property type="match status" value="1"/>
</dbReference>
<organism evidence="4 5">
    <name type="scientific">Dendrobium nobile</name>
    <name type="common">Orchid</name>
    <dbReference type="NCBI Taxonomy" id="94219"/>
    <lineage>
        <taxon>Eukaryota</taxon>
        <taxon>Viridiplantae</taxon>
        <taxon>Streptophyta</taxon>
        <taxon>Embryophyta</taxon>
        <taxon>Tracheophyta</taxon>
        <taxon>Spermatophyta</taxon>
        <taxon>Magnoliopsida</taxon>
        <taxon>Liliopsida</taxon>
        <taxon>Asparagales</taxon>
        <taxon>Orchidaceae</taxon>
        <taxon>Epidendroideae</taxon>
        <taxon>Malaxideae</taxon>
        <taxon>Dendrobiinae</taxon>
        <taxon>Dendrobium</taxon>
    </lineage>
</organism>
<dbReference type="EMBL" id="JAGYWB010000009">
    <property type="protein sequence ID" value="KAI0511315.1"/>
    <property type="molecule type" value="Genomic_DNA"/>
</dbReference>
<feature type="compositionally biased region" description="Low complexity" evidence="3">
    <location>
        <begin position="30"/>
        <end position="43"/>
    </location>
</feature>
<dbReference type="InterPro" id="IPR000424">
    <property type="entry name" value="Primosome_PriB/ssb"/>
</dbReference>
<protein>
    <submittedName>
        <fullName evidence="4">Uncharacterized protein</fullName>
    </submittedName>
</protein>
<feature type="region of interest" description="Disordered" evidence="3">
    <location>
        <begin position="20"/>
        <end position="75"/>
    </location>
</feature>
<gene>
    <name evidence="4" type="ORF">KFK09_011944</name>
</gene>
<reference evidence="4" key="1">
    <citation type="journal article" date="2022" name="Front. Genet.">
        <title>Chromosome-Scale Assembly of the Dendrobium nobile Genome Provides Insights Into the Molecular Mechanism of the Biosynthesis of the Medicinal Active Ingredient of Dendrobium.</title>
        <authorList>
            <person name="Xu Q."/>
            <person name="Niu S.-C."/>
            <person name="Li K.-L."/>
            <person name="Zheng P.-J."/>
            <person name="Zhang X.-J."/>
            <person name="Jia Y."/>
            <person name="Liu Y."/>
            <person name="Niu Y.-X."/>
            <person name="Yu L.-H."/>
            <person name="Chen D.-F."/>
            <person name="Zhang G.-Q."/>
        </authorList>
    </citation>
    <scope>NUCLEOTIDE SEQUENCE</scope>
    <source>
        <tissue evidence="4">Leaf</tissue>
    </source>
</reference>
<dbReference type="Proteomes" id="UP000829196">
    <property type="component" value="Unassembled WGS sequence"/>
</dbReference>
<dbReference type="InterPro" id="IPR011344">
    <property type="entry name" value="ssDNA-bd"/>
</dbReference>
<evidence type="ECO:0000256" key="3">
    <source>
        <dbReference type="SAM" id="MobiDB-lite"/>
    </source>
</evidence>
<accession>A0A8T3BHF9</accession>
<sequence>MALPTLSQFKSPFHNLSFPSPRLRGHDSNHSSSFLHRSSYSRRPTGAVSLQPPRFVGSSGTGDYHHERSSHVRPPEIPWSKDFANSVNLIGTIGTSVQIKQLSSGKVLAWTRLAFKKSSSETSWINLTFWDELAHVAFQHVEKGNQVYVSGRLVSDTTEGENDKRLVFYKVVVQQLNFIERSIPPVSLYEQGTESMDSGLKNENYSGNNFASASAEELWQAFFANPVDWWDNRKNKRNSRYPDFKHKHTGEALWIEGKNNPSWVKSQLAILDERMGSFQPHGARSAVSLLNGNDFLSF</sequence>
<dbReference type="AlphaFoldDB" id="A0A8T3BHF9"/>
<dbReference type="OrthoDB" id="1078367at2759"/>
<dbReference type="GO" id="GO:0006264">
    <property type="term" value="P:mitochondrial DNA replication"/>
    <property type="evidence" value="ECO:0007669"/>
    <property type="project" value="TreeGrafter"/>
</dbReference>
<dbReference type="NCBIfam" id="TIGR00621">
    <property type="entry name" value="ssb"/>
    <property type="match status" value="1"/>
</dbReference>
<dbReference type="GO" id="GO:0042645">
    <property type="term" value="C:mitochondrial nucleoid"/>
    <property type="evidence" value="ECO:0007669"/>
    <property type="project" value="TreeGrafter"/>
</dbReference>
<dbReference type="PROSITE" id="PS50935">
    <property type="entry name" value="SSB"/>
    <property type="match status" value="1"/>
</dbReference>
<evidence type="ECO:0000313" key="5">
    <source>
        <dbReference type="Proteomes" id="UP000829196"/>
    </source>
</evidence>
<keyword evidence="1 2" id="KW-0238">DNA-binding</keyword>
<dbReference type="GO" id="GO:0003697">
    <property type="term" value="F:single-stranded DNA binding"/>
    <property type="evidence" value="ECO:0007669"/>
    <property type="project" value="InterPro"/>
</dbReference>
<dbReference type="Gene3D" id="2.40.50.140">
    <property type="entry name" value="Nucleic acid-binding proteins"/>
    <property type="match status" value="1"/>
</dbReference>
<proteinExistence type="predicted"/>
<dbReference type="SMR" id="A0A8T3BHF9"/>
<dbReference type="SUPFAM" id="SSF50249">
    <property type="entry name" value="Nucleic acid-binding proteins"/>
    <property type="match status" value="1"/>
</dbReference>
<dbReference type="Pfam" id="PF00436">
    <property type="entry name" value="SSB"/>
    <property type="match status" value="1"/>
</dbReference>
<feature type="compositionally biased region" description="Basic and acidic residues" evidence="3">
    <location>
        <begin position="63"/>
        <end position="74"/>
    </location>
</feature>
<evidence type="ECO:0000313" key="4">
    <source>
        <dbReference type="EMBL" id="KAI0511315.1"/>
    </source>
</evidence>
<name>A0A8T3BHF9_DENNO</name>
<evidence type="ECO:0000256" key="2">
    <source>
        <dbReference type="PROSITE-ProRule" id="PRU00252"/>
    </source>
</evidence>